<sequence length="121" mass="14046">MGVKRADEVVFFIPTVPQEQLDNIRMLTGHLGYKIVAFAHSVSDLKKELLEKSPMILLLWDDHSLKECKDEFYELIIQFQQQFYMFALGQMHYPSGSVFTVKDHAGAMINEERPPYTYTIS</sequence>
<keyword evidence="2" id="KW-1185">Reference proteome</keyword>
<dbReference type="AlphaFoldDB" id="A0A329MTD9"/>
<gene>
    <name evidence="1" type="ORF">DQG23_00045</name>
</gene>
<name>A0A329MTD9_9BACL</name>
<proteinExistence type="predicted"/>
<protein>
    <submittedName>
        <fullName evidence="1">Uncharacterized protein</fullName>
    </submittedName>
</protein>
<comment type="caution">
    <text evidence="1">The sequence shown here is derived from an EMBL/GenBank/DDBJ whole genome shotgun (WGS) entry which is preliminary data.</text>
</comment>
<reference evidence="1 2" key="1">
    <citation type="journal article" date="2009" name="Int. J. Syst. Evol. Microbiol.">
        <title>Paenibacillus contaminans sp. nov., isolated from a contaminated laboratory plate.</title>
        <authorList>
            <person name="Chou J.H."/>
            <person name="Lee J.H."/>
            <person name="Lin M.C."/>
            <person name="Chang P.S."/>
            <person name="Arun A.B."/>
            <person name="Young C.C."/>
            <person name="Chen W.M."/>
        </authorList>
    </citation>
    <scope>NUCLEOTIDE SEQUENCE [LARGE SCALE GENOMIC DNA]</scope>
    <source>
        <strain evidence="1 2">CKOBP-6</strain>
    </source>
</reference>
<organism evidence="1 2">
    <name type="scientific">Paenibacillus contaminans</name>
    <dbReference type="NCBI Taxonomy" id="450362"/>
    <lineage>
        <taxon>Bacteria</taxon>
        <taxon>Bacillati</taxon>
        <taxon>Bacillota</taxon>
        <taxon>Bacilli</taxon>
        <taxon>Bacillales</taxon>
        <taxon>Paenibacillaceae</taxon>
        <taxon>Paenibacillus</taxon>
    </lineage>
</organism>
<accession>A0A329MTD9</accession>
<dbReference type="Proteomes" id="UP000250369">
    <property type="component" value="Unassembled WGS sequence"/>
</dbReference>
<evidence type="ECO:0000313" key="2">
    <source>
        <dbReference type="Proteomes" id="UP000250369"/>
    </source>
</evidence>
<evidence type="ECO:0000313" key="1">
    <source>
        <dbReference type="EMBL" id="RAV22646.1"/>
    </source>
</evidence>
<dbReference type="RefSeq" id="WP_113028757.1">
    <property type="nucleotide sequence ID" value="NZ_QMFB01000001.1"/>
</dbReference>
<dbReference type="EMBL" id="QMFB01000001">
    <property type="protein sequence ID" value="RAV22646.1"/>
    <property type="molecule type" value="Genomic_DNA"/>
</dbReference>